<dbReference type="GO" id="GO:0043190">
    <property type="term" value="C:ATP-binding cassette (ABC) transporter complex"/>
    <property type="evidence" value="ECO:0007669"/>
    <property type="project" value="TreeGrafter"/>
</dbReference>
<feature type="transmembrane region" description="Helical" evidence="6">
    <location>
        <begin position="297"/>
        <end position="317"/>
    </location>
</feature>
<comment type="caution">
    <text evidence="7">The sequence shown here is derived from an EMBL/GenBank/DDBJ whole genome shotgun (WGS) entry which is preliminary data.</text>
</comment>
<dbReference type="GO" id="GO:0015920">
    <property type="term" value="P:lipopolysaccharide transport"/>
    <property type="evidence" value="ECO:0007669"/>
    <property type="project" value="TreeGrafter"/>
</dbReference>
<evidence type="ECO:0000256" key="1">
    <source>
        <dbReference type="ARBA" id="ARBA00004651"/>
    </source>
</evidence>
<accession>A0A2S5A1Q8</accession>
<keyword evidence="8" id="KW-1185">Reference proteome</keyword>
<dbReference type="Pfam" id="PF03739">
    <property type="entry name" value="LptF_LptG"/>
    <property type="match status" value="1"/>
</dbReference>
<keyword evidence="3 6" id="KW-0812">Transmembrane</keyword>
<name>A0A2S5A1Q8_9SPHI</name>
<dbReference type="PANTHER" id="PTHR33529">
    <property type="entry name" value="SLR0882 PROTEIN-RELATED"/>
    <property type="match status" value="1"/>
</dbReference>
<dbReference type="Proteomes" id="UP000236893">
    <property type="component" value="Unassembled WGS sequence"/>
</dbReference>
<evidence type="ECO:0000256" key="5">
    <source>
        <dbReference type="ARBA" id="ARBA00023136"/>
    </source>
</evidence>
<keyword evidence="4 6" id="KW-1133">Transmembrane helix</keyword>
<sequence>MCHSPKNCSLLKNLIKKLKLLLNITQLDEFIIKKFLTTFFFGLTIFIIIIVIFDISEKLDNFLKADATLQEIVVNYYLNFILFYVSVLSPLVIFIAVIFFTAKMANNTEIVPILSSGVSYLRFLYPYFITGAFLAIVSFIANAYIIPPSTRNKLEFEHKYIDTKYEFKGQNKHFKLDHTSYAYIQSYNIKENSGYKFSLEKFKGDSLYYKLIANRIAWDTLKHEWKLENYTIRYTNGLKERMEAGNELHMKLNLSPRDFEKQDDDRGSMTLTQLNKQIKLEELRGTGNVSRYEMDRWRIITTPVSIFILVVIAVTLSSKKVRGGVGLPLGIGIGCSFAYIILMQFAVIFSTKGGLPTYIAAWVPHIVFGSLALYLYKIAPK</sequence>
<proteinExistence type="predicted"/>
<dbReference type="AlphaFoldDB" id="A0A2S5A1Q8"/>
<feature type="transmembrane region" description="Helical" evidence="6">
    <location>
        <begin position="35"/>
        <end position="56"/>
    </location>
</feature>
<evidence type="ECO:0000256" key="6">
    <source>
        <dbReference type="SAM" id="Phobius"/>
    </source>
</evidence>
<feature type="transmembrane region" description="Helical" evidence="6">
    <location>
        <begin position="123"/>
        <end position="146"/>
    </location>
</feature>
<evidence type="ECO:0000313" key="8">
    <source>
        <dbReference type="Proteomes" id="UP000236893"/>
    </source>
</evidence>
<evidence type="ECO:0000256" key="3">
    <source>
        <dbReference type="ARBA" id="ARBA00022692"/>
    </source>
</evidence>
<keyword evidence="5 6" id="KW-0472">Membrane</keyword>
<reference evidence="7 8" key="1">
    <citation type="submission" date="2018-01" db="EMBL/GenBank/DDBJ databases">
        <authorList>
            <person name="Gaut B.S."/>
            <person name="Morton B.R."/>
            <person name="Clegg M.T."/>
            <person name="Duvall M.R."/>
        </authorList>
    </citation>
    <scope>NUCLEOTIDE SEQUENCE [LARGE SCALE GENOMIC DNA]</scope>
    <source>
        <strain evidence="7 8">HR-AV</strain>
    </source>
</reference>
<organism evidence="7 8">
    <name type="scientific">Solitalea longa</name>
    <dbReference type="NCBI Taxonomy" id="2079460"/>
    <lineage>
        <taxon>Bacteria</taxon>
        <taxon>Pseudomonadati</taxon>
        <taxon>Bacteroidota</taxon>
        <taxon>Sphingobacteriia</taxon>
        <taxon>Sphingobacteriales</taxon>
        <taxon>Sphingobacteriaceae</taxon>
        <taxon>Solitalea</taxon>
    </lineage>
</organism>
<comment type="subcellular location">
    <subcellularLocation>
        <location evidence="1">Cell membrane</location>
        <topology evidence="1">Multi-pass membrane protein</topology>
    </subcellularLocation>
</comment>
<keyword evidence="2" id="KW-1003">Cell membrane</keyword>
<evidence type="ECO:0000313" key="7">
    <source>
        <dbReference type="EMBL" id="POY36053.1"/>
    </source>
</evidence>
<evidence type="ECO:0000256" key="4">
    <source>
        <dbReference type="ARBA" id="ARBA00022989"/>
    </source>
</evidence>
<feature type="transmembrane region" description="Helical" evidence="6">
    <location>
        <begin position="329"/>
        <end position="349"/>
    </location>
</feature>
<dbReference type="OrthoDB" id="9807977at2"/>
<feature type="transmembrane region" description="Helical" evidence="6">
    <location>
        <begin position="355"/>
        <end position="376"/>
    </location>
</feature>
<protein>
    <submittedName>
        <fullName evidence="7">YjgP/YjgQ family permease</fullName>
    </submittedName>
</protein>
<dbReference type="InterPro" id="IPR005495">
    <property type="entry name" value="LptG/LptF_permease"/>
</dbReference>
<dbReference type="EMBL" id="PQVF01000008">
    <property type="protein sequence ID" value="POY36053.1"/>
    <property type="molecule type" value="Genomic_DNA"/>
</dbReference>
<dbReference type="PANTHER" id="PTHR33529:SF8">
    <property type="entry name" value="PERMEASE, YJGP_YJGQ FAMILY"/>
    <property type="match status" value="1"/>
</dbReference>
<evidence type="ECO:0000256" key="2">
    <source>
        <dbReference type="ARBA" id="ARBA00022475"/>
    </source>
</evidence>
<gene>
    <name evidence="7" type="ORF">C3K47_12705</name>
</gene>
<feature type="transmembrane region" description="Helical" evidence="6">
    <location>
        <begin position="76"/>
        <end position="102"/>
    </location>
</feature>